<feature type="chain" id="PRO_5012574105" description="Kazal-like domain-containing protein" evidence="6">
    <location>
        <begin position="17"/>
        <end position="171"/>
    </location>
</feature>
<dbReference type="SUPFAM" id="SSF100895">
    <property type="entry name" value="Kazal-type serine protease inhibitors"/>
    <property type="match status" value="2"/>
</dbReference>
<evidence type="ECO:0000256" key="3">
    <source>
        <dbReference type="ARBA" id="ARBA00022690"/>
    </source>
</evidence>
<dbReference type="PRINTS" id="PR00290">
    <property type="entry name" value="KAZALINHBTR"/>
</dbReference>
<evidence type="ECO:0000313" key="8">
    <source>
        <dbReference type="EMBL" id="OQV26021.1"/>
    </source>
</evidence>
<dbReference type="GO" id="GO:0004867">
    <property type="term" value="F:serine-type endopeptidase inhibitor activity"/>
    <property type="evidence" value="ECO:0007669"/>
    <property type="project" value="UniProtKB-KW"/>
</dbReference>
<dbReference type="Proteomes" id="UP000192578">
    <property type="component" value="Unassembled WGS sequence"/>
</dbReference>
<dbReference type="InterPro" id="IPR001239">
    <property type="entry name" value="Prot_inh_Kazal-m"/>
</dbReference>
<protein>
    <recommendedName>
        <fullName evidence="7">Kazal-like domain-containing protein</fullName>
    </recommendedName>
</protein>
<dbReference type="GO" id="GO:0005576">
    <property type="term" value="C:extracellular region"/>
    <property type="evidence" value="ECO:0007669"/>
    <property type="project" value="UniProtKB-SubCell"/>
</dbReference>
<evidence type="ECO:0000256" key="4">
    <source>
        <dbReference type="ARBA" id="ARBA00022900"/>
    </source>
</evidence>
<keyword evidence="6" id="KW-0732">Signal</keyword>
<accession>A0A1W0XF92</accession>
<keyword evidence="4" id="KW-0722">Serine protease inhibitor</keyword>
<dbReference type="SMART" id="SM00280">
    <property type="entry name" value="KAZAL"/>
    <property type="match status" value="2"/>
</dbReference>
<dbReference type="Pfam" id="PF00050">
    <property type="entry name" value="Kazal_1"/>
    <property type="match status" value="2"/>
</dbReference>
<dbReference type="PROSITE" id="PS00282">
    <property type="entry name" value="KAZAL_1"/>
    <property type="match status" value="1"/>
</dbReference>
<evidence type="ECO:0000256" key="5">
    <source>
        <dbReference type="ARBA" id="ARBA00023157"/>
    </source>
</evidence>
<keyword evidence="3" id="KW-0646">Protease inhibitor</keyword>
<comment type="subcellular location">
    <subcellularLocation>
        <location evidence="1">Secreted</location>
    </subcellularLocation>
</comment>
<keyword evidence="5" id="KW-1015">Disulfide bond</keyword>
<feature type="domain" description="Kazal-like" evidence="7">
    <location>
        <begin position="101"/>
        <end position="157"/>
    </location>
</feature>
<dbReference type="PANTHER" id="PTHR21312:SF28">
    <property type="entry name" value="OVOINHIBITOR-RELATED"/>
    <property type="match status" value="1"/>
</dbReference>
<dbReference type="OrthoDB" id="126772at2759"/>
<dbReference type="AlphaFoldDB" id="A0A1W0XF92"/>
<evidence type="ECO:0000256" key="1">
    <source>
        <dbReference type="ARBA" id="ARBA00004613"/>
    </source>
</evidence>
<dbReference type="InterPro" id="IPR036058">
    <property type="entry name" value="Kazal_dom_sf"/>
</dbReference>
<organism evidence="8 9">
    <name type="scientific">Hypsibius exemplaris</name>
    <name type="common">Freshwater tardigrade</name>
    <dbReference type="NCBI Taxonomy" id="2072580"/>
    <lineage>
        <taxon>Eukaryota</taxon>
        <taxon>Metazoa</taxon>
        <taxon>Ecdysozoa</taxon>
        <taxon>Tardigrada</taxon>
        <taxon>Eutardigrada</taxon>
        <taxon>Parachela</taxon>
        <taxon>Hypsibioidea</taxon>
        <taxon>Hypsibiidae</taxon>
        <taxon>Hypsibius</taxon>
    </lineage>
</organism>
<evidence type="ECO:0000256" key="2">
    <source>
        <dbReference type="ARBA" id="ARBA00022525"/>
    </source>
</evidence>
<gene>
    <name evidence="8" type="ORF">BV898_00152</name>
</gene>
<dbReference type="PANTHER" id="PTHR21312">
    <property type="entry name" value="SERINE PROTEASE INHIBITOR"/>
    <property type="match status" value="1"/>
</dbReference>
<keyword evidence="9" id="KW-1185">Reference proteome</keyword>
<sequence>MKILLLIACLATIAYAKKSTTPDCNEGMKAGCPKIFDPLCASNGKTYANLCELCVKSYRNFEVLKMYNLTVEYEGECIAAGDIPINGQSAKPITTDVSKPTPAPEECDPNASIGCPKNYDPVCGTDGQTYGNECVLCAHAVTTGKKISIAYRDSCRVSKFRPLDSSNIVAI</sequence>
<proteinExistence type="predicted"/>
<name>A0A1W0XF92_HYPEX</name>
<dbReference type="PROSITE" id="PS51465">
    <property type="entry name" value="KAZAL_2"/>
    <property type="match status" value="2"/>
</dbReference>
<evidence type="ECO:0000313" key="9">
    <source>
        <dbReference type="Proteomes" id="UP000192578"/>
    </source>
</evidence>
<dbReference type="Gene3D" id="3.30.60.30">
    <property type="match status" value="2"/>
</dbReference>
<feature type="signal peptide" evidence="6">
    <location>
        <begin position="1"/>
        <end position="16"/>
    </location>
</feature>
<dbReference type="EMBL" id="MTYJ01000001">
    <property type="protein sequence ID" value="OQV26021.1"/>
    <property type="molecule type" value="Genomic_DNA"/>
</dbReference>
<evidence type="ECO:0000259" key="7">
    <source>
        <dbReference type="PROSITE" id="PS51465"/>
    </source>
</evidence>
<comment type="caution">
    <text evidence="8">The sequence shown here is derived from an EMBL/GenBank/DDBJ whole genome shotgun (WGS) entry which is preliminary data.</text>
</comment>
<dbReference type="InterPro" id="IPR002350">
    <property type="entry name" value="Kazal_dom"/>
</dbReference>
<keyword evidence="2" id="KW-0964">Secreted</keyword>
<reference evidence="9" key="1">
    <citation type="submission" date="2017-01" db="EMBL/GenBank/DDBJ databases">
        <title>Comparative genomics of anhydrobiosis in the tardigrade Hypsibius dujardini.</title>
        <authorList>
            <person name="Yoshida Y."/>
            <person name="Koutsovoulos G."/>
            <person name="Laetsch D."/>
            <person name="Stevens L."/>
            <person name="Kumar S."/>
            <person name="Horikawa D."/>
            <person name="Ishino K."/>
            <person name="Komine S."/>
            <person name="Tomita M."/>
            <person name="Blaxter M."/>
            <person name="Arakawa K."/>
        </authorList>
    </citation>
    <scope>NUCLEOTIDE SEQUENCE [LARGE SCALE GENOMIC DNA]</scope>
    <source>
        <strain evidence="9">Z151</strain>
    </source>
</reference>
<dbReference type="CDD" id="cd00104">
    <property type="entry name" value="KAZAL_FS"/>
    <property type="match status" value="1"/>
</dbReference>
<feature type="domain" description="Kazal-like" evidence="7">
    <location>
        <begin position="18"/>
        <end position="79"/>
    </location>
</feature>
<evidence type="ECO:0000256" key="6">
    <source>
        <dbReference type="SAM" id="SignalP"/>
    </source>
</evidence>